<proteinExistence type="predicted"/>
<keyword evidence="3" id="KW-1185">Reference proteome</keyword>
<feature type="region of interest" description="Disordered" evidence="1">
    <location>
        <begin position="253"/>
        <end position="278"/>
    </location>
</feature>
<organism evidence="2 3">
    <name type="scientific">Anopheles culicifacies</name>
    <dbReference type="NCBI Taxonomy" id="139723"/>
    <lineage>
        <taxon>Eukaryota</taxon>
        <taxon>Metazoa</taxon>
        <taxon>Ecdysozoa</taxon>
        <taxon>Arthropoda</taxon>
        <taxon>Hexapoda</taxon>
        <taxon>Insecta</taxon>
        <taxon>Pterygota</taxon>
        <taxon>Neoptera</taxon>
        <taxon>Endopterygota</taxon>
        <taxon>Diptera</taxon>
        <taxon>Nematocera</taxon>
        <taxon>Culicoidea</taxon>
        <taxon>Culicidae</taxon>
        <taxon>Anophelinae</taxon>
        <taxon>Anopheles</taxon>
        <taxon>culicifacies species complex</taxon>
    </lineage>
</organism>
<feature type="compositionally biased region" description="Basic residues" evidence="1">
    <location>
        <begin position="16"/>
        <end position="28"/>
    </location>
</feature>
<feature type="region of interest" description="Disordered" evidence="1">
    <location>
        <begin position="16"/>
        <end position="116"/>
    </location>
</feature>
<protein>
    <submittedName>
        <fullName evidence="2">Uncharacterized protein</fullName>
    </submittedName>
</protein>
<sequence>MWKGFDQLLVSPSIGHKRINRRQQRSRSTKNDSIANIREQEDGWQIDDYSDDDTAVSSRHESDTLLSTITPSVPQSLNPAEVTIDRRNQSDSEVEHISEDDCRPRSDTTSESSDSDDCLAIHCTKSRMTRLQFVDKKSIKRRRITDDMDVSFVASSSRAKNRSFNDAVSPKRFKSVSTLNRSTATAGLNNSVTDTTVADRSARCWKSFDASFTDLEESFIEDLPSSPESANNGQRSCAEPIYIEELPSSVEESSCRNSLPQSSTTTPPSKSFYVTSPGATSKRLNHPISSPMGALAVVLNDRSSQQHRWQHAIMSGRVQPALVVKLDSIERIFGRVMLRFFTTTSEADDCIQERIENIIFLDQSDKQLKSIHAGMEIALEVDEQIAPHRVSHNKLVHLGVTKLGRFHRGGGSSFLGVLALVLVERCQTALRTAIQDLLAILVHLQFHDHTLGRVHTDVHVRAVCLLALDALNVHDVLLAVHLNHLAHLITLVVTAHYLHFVILANWHGTSFESGADMIFLRMCDGAWKWRLRLLRRDDETCLFNFIFIRG</sequence>
<feature type="compositionally biased region" description="Basic and acidic residues" evidence="1">
    <location>
        <begin position="83"/>
        <end position="108"/>
    </location>
</feature>
<name>A0A182M1M9_9DIPT</name>
<dbReference type="VEuPathDB" id="VectorBase:ACUA007231"/>
<feature type="compositionally biased region" description="Acidic residues" evidence="1">
    <location>
        <begin position="42"/>
        <end position="54"/>
    </location>
</feature>
<accession>A0A182M1M9</accession>
<evidence type="ECO:0000256" key="1">
    <source>
        <dbReference type="SAM" id="MobiDB-lite"/>
    </source>
</evidence>
<evidence type="ECO:0000313" key="3">
    <source>
        <dbReference type="Proteomes" id="UP000075883"/>
    </source>
</evidence>
<feature type="compositionally biased region" description="Low complexity" evidence="1">
    <location>
        <begin position="258"/>
        <end position="271"/>
    </location>
</feature>
<dbReference type="EnsemblMetazoa" id="ACUA007231-RA">
    <property type="protein sequence ID" value="ACUA007231-PA"/>
    <property type="gene ID" value="ACUA007231"/>
</dbReference>
<dbReference type="AlphaFoldDB" id="A0A182M1M9"/>
<reference evidence="3" key="1">
    <citation type="submission" date="2013-09" db="EMBL/GenBank/DDBJ databases">
        <title>The Genome Sequence of Anopheles culicifacies species A.</title>
        <authorList>
            <consortium name="The Broad Institute Genomics Platform"/>
            <person name="Neafsey D.E."/>
            <person name="Besansky N."/>
            <person name="Howell P."/>
            <person name="Walton C."/>
            <person name="Young S.K."/>
            <person name="Zeng Q."/>
            <person name="Gargeya S."/>
            <person name="Fitzgerald M."/>
            <person name="Haas B."/>
            <person name="Abouelleil A."/>
            <person name="Allen A.W."/>
            <person name="Alvarado L."/>
            <person name="Arachchi H.M."/>
            <person name="Berlin A.M."/>
            <person name="Chapman S.B."/>
            <person name="Gainer-Dewar J."/>
            <person name="Goldberg J."/>
            <person name="Griggs A."/>
            <person name="Gujja S."/>
            <person name="Hansen M."/>
            <person name="Howarth C."/>
            <person name="Imamovic A."/>
            <person name="Ireland A."/>
            <person name="Larimer J."/>
            <person name="McCowan C."/>
            <person name="Murphy C."/>
            <person name="Pearson M."/>
            <person name="Poon T.W."/>
            <person name="Priest M."/>
            <person name="Roberts A."/>
            <person name="Saif S."/>
            <person name="Shea T."/>
            <person name="Sisk P."/>
            <person name="Sykes S."/>
            <person name="Wortman J."/>
            <person name="Nusbaum C."/>
            <person name="Birren B."/>
        </authorList>
    </citation>
    <scope>NUCLEOTIDE SEQUENCE [LARGE SCALE GENOMIC DNA]</scope>
    <source>
        <strain evidence="3">A-37</strain>
    </source>
</reference>
<evidence type="ECO:0000313" key="2">
    <source>
        <dbReference type="EnsemblMetazoa" id="ACUA007231-PA"/>
    </source>
</evidence>
<reference evidence="2" key="2">
    <citation type="submission" date="2020-05" db="UniProtKB">
        <authorList>
            <consortium name="EnsemblMetazoa"/>
        </authorList>
    </citation>
    <scope>IDENTIFICATION</scope>
    <source>
        <strain evidence="2">A-37</strain>
    </source>
</reference>
<dbReference type="Proteomes" id="UP000075883">
    <property type="component" value="Unassembled WGS sequence"/>
</dbReference>
<feature type="compositionally biased region" description="Polar residues" evidence="1">
    <location>
        <begin position="64"/>
        <end position="78"/>
    </location>
</feature>
<dbReference type="EMBL" id="AXCM01000493">
    <property type="status" value="NOT_ANNOTATED_CDS"/>
    <property type="molecule type" value="Genomic_DNA"/>
</dbReference>